<dbReference type="AlphaFoldDB" id="A0A3M7P5G9"/>
<keyword evidence="2" id="KW-1185">Reference proteome</keyword>
<proteinExistence type="predicted"/>
<dbReference type="Proteomes" id="UP000276133">
    <property type="component" value="Unassembled WGS sequence"/>
</dbReference>
<protein>
    <submittedName>
        <fullName evidence="1">Uncharacterized protein</fullName>
    </submittedName>
</protein>
<sequence length="77" mass="9200">MLSRFRYNLNDLSHVKILARSTINKKSLIKKPFVWHLSRIINDTKIYLLYFIYKNEKILMSLYATGYKITVCPETDN</sequence>
<evidence type="ECO:0000313" key="1">
    <source>
        <dbReference type="EMBL" id="RMZ94169.1"/>
    </source>
</evidence>
<reference evidence="1 2" key="1">
    <citation type="journal article" date="2018" name="Sci. Rep.">
        <title>Genomic signatures of local adaptation to the degree of environmental predictability in rotifers.</title>
        <authorList>
            <person name="Franch-Gras L."/>
            <person name="Hahn C."/>
            <person name="Garcia-Roger E.M."/>
            <person name="Carmona M.J."/>
            <person name="Serra M."/>
            <person name="Gomez A."/>
        </authorList>
    </citation>
    <scope>NUCLEOTIDE SEQUENCE [LARGE SCALE GENOMIC DNA]</scope>
    <source>
        <strain evidence="1">HYR1</strain>
    </source>
</reference>
<dbReference type="EMBL" id="REGN01013244">
    <property type="protein sequence ID" value="RMZ94169.1"/>
    <property type="molecule type" value="Genomic_DNA"/>
</dbReference>
<accession>A0A3M7P5G9</accession>
<evidence type="ECO:0000313" key="2">
    <source>
        <dbReference type="Proteomes" id="UP000276133"/>
    </source>
</evidence>
<gene>
    <name evidence="1" type="ORF">BpHYR1_000194</name>
</gene>
<comment type="caution">
    <text evidence="1">The sequence shown here is derived from an EMBL/GenBank/DDBJ whole genome shotgun (WGS) entry which is preliminary data.</text>
</comment>
<organism evidence="1 2">
    <name type="scientific">Brachionus plicatilis</name>
    <name type="common">Marine rotifer</name>
    <name type="synonym">Brachionus muelleri</name>
    <dbReference type="NCBI Taxonomy" id="10195"/>
    <lineage>
        <taxon>Eukaryota</taxon>
        <taxon>Metazoa</taxon>
        <taxon>Spiralia</taxon>
        <taxon>Gnathifera</taxon>
        <taxon>Rotifera</taxon>
        <taxon>Eurotatoria</taxon>
        <taxon>Monogononta</taxon>
        <taxon>Pseudotrocha</taxon>
        <taxon>Ploima</taxon>
        <taxon>Brachionidae</taxon>
        <taxon>Brachionus</taxon>
    </lineage>
</organism>
<name>A0A3M7P5G9_BRAPC</name>